<evidence type="ECO:0000259" key="1">
    <source>
        <dbReference type="Pfam" id="PF08484"/>
    </source>
</evidence>
<proteinExistence type="predicted"/>
<dbReference type="InterPro" id="IPR013691">
    <property type="entry name" value="MeTrfase_14"/>
</dbReference>
<dbReference type="EMBL" id="JAOVQM010000001">
    <property type="protein sequence ID" value="MCV2231489.1"/>
    <property type="molecule type" value="Genomic_DNA"/>
</dbReference>
<name>A0ABT2Y430_9MOLU</name>
<dbReference type="InterPro" id="IPR036390">
    <property type="entry name" value="WH_DNA-bd_sf"/>
</dbReference>
<dbReference type="SUPFAM" id="SSF46785">
    <property type="entry name" value="Winged helix' DNA-binding domain"/>
    <property type="match status" value="1"/>
</dbReference>
<dbReference type="SUPFAM" id="SSF53335">
    <property type="entry name" value="S-adenosyl-L-methionine-dependent methyltransferases"/>
    <property type="match status" value="1"/>
</dbReference>
<keyword evidence="3" id="KW-1185">Reference proteome</keyword>
<accession>A0ABT2Y430</accession>
<evidence type="ECO:0000313" key="2">
    <source>
        <dbReference type="EMBL" id="MCV2231489.1"/>
    </source>
</evidence>
<dbReference type="RefSeq" id="WP_263607611.1">
    <property type="nucleotide sequence ID" value="NZ_JAOVQM010000001.1"/>
</dbReference>
<gene>
    <name evidence="2" type="ORF">N7548_01430</name>
</gene>
<reference evidence="2" key="1">
    <citation type="submission" date="2022-09" db="EMBL/GenBank/DDBJ databases">
        <title>Novel Mycoplasma species identified in domestic and wild animals.</title>
        <authorList>
            <person name="Volokhov D.V."/>
            <person name="Furtak V.A."/>
            <person name="Zagorodnyaya T.A."/>
        </authorList>
    </citation>
    <scope>NUCLEOTIDE SEQUENCE</scope>
    <source>
        <strain evidence="2">Oakley</strain>
    </source>
</reference>
<evidence type="ECO:0000313" key="3">
    <source>
        <dbReference type="Proteomes" id="UP001177160"/>
    </source>
</evidence>
<dbReference type="InterPro" id="IPR029063">
    <property type="entry name" value="SAM-dependent_MTases_sf"/>
</dbReference>
<comment type="caution">
    <text evidence="2">The sequence shown here is derived from an EMBL/GenBank/DDBJ whole genome shotgun (WGS) entry which is preliminary data.</text>
</comment>
<sequence length="206" mass="23872">MNDNTFFKPTMLLKEYMILDMIEKNPKITQREMSKLIGIAVSMVNDYLEEFEKKGLIKKKKYSTKTVEYLITKKGNEKRKVLNIGYLNSTKDLYFQAKESFEKFLSQVKDKGFTNILLYGAGEVAEMLIHTIMTSKTNQVNVLAVIDDDPNKIGSKIGSYVIIPKESIRDFEHDGILVSTYNRKDEIKAKLLKIDYPIENIIEFFE</sequence>
<dbReference type="Gene3D" id="3.40.50.720">
    <property type="entry name" value="NAD(P)-binding Rossmann-like Domain"/>
    <property type="match status" value="1"/>
</dbReference>
<dbReference type="Pfam" id="PF08484">
    <property type="entry name" value="Methyltransf_14"/>
    <property type="match status" value="1"/>
</dbReference>
<organism evidence="2 3">
    <name type="scientific">Paracholeplasma manati</name>
    <dbReference type="NCBI Taxonomy" id="591373"/>
    <lineage>
        <taxon>Bacteria</taxon>
        <taxon>Bacillati</taxon>
        <taxon>Mycoplasmatota</taxon>
        <taxon>Mollicutes</taxon>
        <taxon>Acholeplasmatales</taxon>
        <taxon>Acholeplasmataceae</taxon>
        <taxon>Paracholeplasma</taxon>
    </lineage>
</organism>
<dbReference type="Pfam" id="PF13412">
    <property type="entry name" value="HTH_24"/>
    <property type="match status" value="1"/>
</dbReference>
<feature type="domain" description="C-methyltransferase" evidence="1">
    <location>
        <begin position="64"/>
        <end position="192"/>
    </location>
</feature>
<dbReference type="InterPro" id="IPR036388">
    <property type="entry name" value="WH-like_DNA-bd_sf"/>
</dbReference>
<protein>
    <submittedName>
        <fullName evidence="2">Winged helix-turn-helix transcriptional regulator</fullName>
    </submittedName>
</protein>
<dbReference type="Gene3D" id="1.10.10.10">
    <property type="entry name" value="Winged helix-like DNA-binding domain superfamily/Winged helix DNA-binding domain"/>
    <property type="match status" value="1"/>
</dbReference>
<dbReference type="Proteomes" id="UP001177160">
    <property type="component" value="Unassembled WGS sequence"/>
</dbReference>